<organism evidence="3">
    <name type="scientific">marine sediment metagenome</name>
    <dbReference type="NCBI Taxonomy" id="412755"/>
    <lineage>
        <taxon>unclassified sequences</taxon>
        <taxon>metagenomes</taxon>
        <taxon>ecological metagenomes</taxon>
    </lineage>
</organism>
<dbReference type="PANTHER" id="PTHR10133:SF27">
    <property type="entry name" value="DNA POLYMERASE NU"/>
    <property type="match status" value="1"/>
</dbReference>
<dbReference type="AlphaFoldDB" id="X1RHF7"/>
<comment type="caution">
    <text evidence="3">The sequence shown here is derived from an EMBL/GenBank/DDBJ whole genome shotgun (WGS) entry which is preliminary data.</text>
</comment>
<dbReference type="InterPro" id="IPR001098">
    <property type="entry name" value="DNA-dir_DNA_pol_A_palm_dom"/>
</dbReference>
<dbReference type="GO" id="GO:0003887">
    <property type="term" value="F:DNA-directed DNA polymerase activity"/>
    <property type="evidence" value="ECO:0007669"/>
    <property type="project" value="InterPro"/>
</dbReference>
<dbReference type="PANTHER" id="PTHR10133">
    <property type="entry name" value="DNA POLYMERASE I"/>
    <property type="match status" value="1"/>
</dbReference>
<accession>X1RHF7</accession>
<dbReference type="Gene3D" id="1.10.150.20">
    <property type="entry name" value="5' to 3' exonuclease, C-terminal subdomain"/>
    <property type="match status" value="1"/>
</dbReference>
<proteinExistence type="predicted"/>
<dbReference type="GO" id="GO:0006302">
    <property type="term" value="P:double-strand break repair"/>
    <property type="evidence" value="ECO:0007669"/>
    <property type="project" value="TreeGrafter"/>
</dbReference>
<dbReference type="GO" id="GO:0003677">
    <property type="term" value="F:DNA binding"/>
    <property type="evidence" value="ECO:0007669"/>
    <property type="project" value="InterPro"/>
</dbReference>
<dbReference type="PRINTS" id="PR00868">
    <property type="entry name" value="DNAPOLI"/>
</dbReference>
<dbReference type="InterPro" id="IPR002298">
    <property type="entry name" value="DNA_polymerase_A"/>
</dbReference>
<feature type="non-terminal residue" evidence="3">
    <location>
        <position position="1"/>
    </location>
</feature>
<protein>
    <recommendedName>
        <fullName evidence="2">DNA-directed DNA polymerase family A palm domain-containing protein</fullName>
    </recommendedName>
</protein>
<dbReference type="SUPFAM" id="SSF56672">
    <property type="entry name" value="DNA/RNA polymerases"/>
    <property type="match status" value="1"/>
</dbReference>
<dbReference type="InterPro" id="IPR043502">
    <property type="entry name" value="DNA/RNA_pol_sf"/>
</dbReference>
<dbReference type="Pfam" id="PF00476">
    <property type="entry name" value="DNA_pol_A"/>
    <property type="match status" value="1"/>
</dbReference>
<keyword evidence="1" id="KW-0235">DNA replication</keyword>
<evidence type="ECO:0000259" key="2">
    <source>
        <dbReference type="SMART" id="SM00482"/>
    </source>
</evidence>
<sequence>AMLKVFEEGRSIHQETGNMFGLDYEGGKKTNYLMSYGGGAWKISREFHMPIDRAKVGLAEYFRRYPGIKGYMDETEAQATETKIVTMWTGRTRRMDALYAEDWRVRQQGIREAINTPIQGGAGEIVKIAMNELHYKHNAPMLLQVHDELLFEVDEKDAKEYALWLRDYLPTITEINGMRFPVAVGVGRNWLEAMKGEL</sequence>
<feature type="domain" description="DNA-directed DNA polymerase family A palm" evidence="2">
    <location>
        <begin position="1"/>
        <end position="157"/>
    </location>
</feature>
<name>X1RHF7_9ZZZZ</name>
<evidence type="ECO:0000313" key="3">
    <source>
        <dbReference type="EMBL" id="GAI54989.1"/>
    </source>
</evidence>
<reference evidence="3" key="1">
    <citation type="journal article" date="2014" name="Front. Microbiol.">
        <title>High frequency of phylogenetically diverse reductive dehalogenase-homologous genes in deep subseafloor sedimentary metagenomes.</title>
        <authorList>
            <person name="Kawai M."/>
            <person name="Futagami T."/>
            <person name="Toyoda A."/>
            <person name="Takaki Y."/>
            <person name="Nishi S."/>
            <person name="Hori S."/>
            <person name="Arai W."/>
            <person name="Tsubouchi T."/>
            <person name="Morono Y."/>
            <person name="Uchiyama I."/>
            <person name="Ito T."/>
            <person name="Fujiyama A."/>
            <person name="Inagaki F."/>
            <person name="Takami H."/>
        </authorList>
    </citation>
    <scope>NUCLEOTIDE SEQUENCE</scope>
    <source>
        <strain evidence="3">Expedition CK06-06</strain>
    </source>
</reference>
<dbReference type="SMART" id="SM00482">
    <property type="entry name" value="POLAc"/>
    <property type="match status" value="1"/>
</dbReference>
<dbReference type="EMBL" id="BARV01037850">
    <property type="protein sequence ID" value="GAI54989.1"/>
    <property type="molecule type" value="Genomic_DNA"/>
</dbReference>
<gene>
    <name evidence="3" type="ORF">S06H3_58463</name>
</gene>
<evidence type="ECO:0000256" key="1">
    <source>
        <dbReference type="ARBA" id="ARBA00022705"/>
    </source>
</evidence>
<dbReference type="GO" id="GO:0006261">
    <property type="term" value="P:DNA-templated DNA replication"/>
    <property type="evidence" value="ECO:0007669"/>
    <property type="project" value="InterPro"/>
</dbReference>